<keyword evidence="3" id="KW-1185">Reference proteome</keyword>
<dbReference type="InterPro" id="IPR052595">
    <property type="entry name" value="LRRC69/RLP"/>
</dbReference>
<gene>
    <name evidence="2" type="ORF">NB063_22385</name>
</gene>
<accession>A0ABT0U8Y4</accession>
<dbReference type="InterPro" id="IPR032675">
    <property type="entry name" value="LRR_dom_sf"/>
</dbReference>
<evidence type="ECO:0000313" key="2">
    <source>
        <dbReference type="EMBL" id="MCM2373370.1"/>
    </source>
</evidence>
<keyword evidence="2" id="KW-0808">Transferase</keyword>
<proteinExistence type="predicted"/>
<reference evidence="2 3" key="1">
    <citation type="journal article" date="2022" name="Syst. Appl. Microbiol.">
        <title>Rhodopirellula aestuarii sp. nov., a novel member of the genus Rhodopirellula isolated from brackish sediments collected in the Tagus River estuary, Portugal.</title>
        <authorList>
            <person name="Vitorino I.R."/>
            <person name="Klimek D."/>
            <person name="Calusinska M."/>
            <person name="Lobo-da-Cunha A."/>
            <person name="Vasconcelos V."/>
            <person name="Lage O.M."/>
        </authorList>
    </citation>
    <scope>NUCLEOTIDE SEQUENCE [LARGE SCALE GENOMIC DNA]</scope>
    <source>
        <strain evidence="2 3">ICT_H3.1</strain>
    </source>
</reference>
<keyword evidence="1" id="KW-1133">Transmembrane helix</keyword>
<dbReference type="SUPFAM" id="SSF52058">
    <property type="entry name" value="L domain-like"/>
    <property type="match status" value="1"/>
</dbReference>
<dbReference type="Gene3D" id="3.80.10.10">
    <property type="entry name" value="Ribonuclease Inhibitor"/>
    <property type="match status" value="3"/>
</dbReference>
<evidence type="ECO:0000256" key="1">
    <source>
        <dbReference type="SAM" id="Phobius"/>
    </source>
</evidence>
<dbReference type="Proteomes" id="UP001202961">
    <property type="component" value="Unassembled WGS sequence"/>
</dbReference>
<evidence type="ECO:0000313" key="3">
    <source>
        <dbReference type="Proteomes" id="UP001202961"/>
    </source>
</evidence>
<keyword evidence="2" id="KW-0418">Kinase</keyword>
<dbReference type="EMBL" id="JAMQBK010000060">
    <property type="protein sequence ID" value="MCM2373370.1"/>
    <property type="molecule type" value="Genomic_DNA"/>
</dbReference>
<protein>
    <submittedName>
        <fullName evidence="2">Protein kinase</fullName>
    </submittedName>
</protein>
<dbReference type="SUPFAM" id="SSF52047">
    <property type="entry name" value="RNI-like"/>
    <property type="match status" value="1"/>
</dbReference>
<dbReference type="GO" id="GO:0016301">
    <property type="term" value="F:kinase activity"/>
    <property type="evidence" value="ECO:0007669"/>
    <property type="project" value="UniProtKB-KW"/>
</dbReference>
<keyword evidence="1" id="KW-0812">Transmembrane</keyword>
<sequence>MNDQVGRRRTAVNCVLFSSLAVILLMTLNLPCEYVRVLSSREGRISDTSISGVSGGAGSVEHAGWPFDYRVQLLASNKQPIGPPLYTSYWGIVGNVLFGVLTVVLISGYTWRRYHKIRLAQNSKKVRMRYDAMTAGGALLIPLTLFLISAATAAWHRRIAFHATYYGRCSMTAELPKWMATRIPKPLFPAFLRLRDVEVFQPSASLTNKLLSLPTLRELRFIAKDLDEKDLARLTRARELTEIVMESCTLSPGAMELLANHSQLRKIAIRRSVLSKSDLQNLNRLCNLERVDFSRSSFDFADFRQFGWASTVKSMRLPTPGGDNRERLSLENWNALEELTLERTRRRAPDATVELHLEACPRLKTIYLPGPQRYSLHGNALPALENIFEALDLPFGSPHDSSAVLLPRWEDLELNNVPRLTRIECNASDLNKLRVGGAKRLHDIVIGRSLYVRRHHEEYEPIEYPQTLDWIKAIGRLPDVRSLSMDRVRLTEREIALISKLDSLEQLSLTNSGLTADQLAPLAKMQSLKELDLHQCELDHQLLKRFLELPKLARITAGLSNINQLHLNNHQRITSISTLPLKNLVSLKMRNLPRFSGTVVVQNDLQKMVVSNVPGITELTVECPWPEDARLEKVDGLSRFAAGGRNLDDRVVRQLVDCDELDQLVLAYTSVSQDGLRRLGKLKTLTALEVPGSDVDDDVTSSWVNLERLRRICLDDTHVSEQTTQWFRTLASLRSLSLNRVDLSRAAWENISALSQLSELSLVGTSMPLGLLNRLVRHGGLEVLDISGHEIDDELIDAIVRSRYLHTIIMKNCQFELEQLQLLLTEHRQTTLVMSLSQEELDKLSPELQARIDTNSLANRRDRNSRQSHRVTILSKEFNPIVGTETVVRRPFAVERFRDPGHVAEPTEHALLEAI</sequence>
<dbReference type="PANTHER" id="PTHR48057">
    <property type="entry name" value="LEUCINE-RICH REPEAT SERINE/THREONINE-PROTEIN KINASE 1"/>
    <property type="match status" value="1"/>
</dbReference>
<name>A0ABT0U8Y4_9BACT</name>
<feature type="transmembrane region" description="Helical" evidence="1">
    <location>
        <begin position="12"/>
        <end position="30"/>
    </location>
</feature>
<organism evidence="2 3">
    <name type="scientific">Aporhodopirellula aestuarii</name>
    <dbReference type="NCBI Taxonomy" id="2950107"/>
    <lineage>
        <taxon>Bacteria</taxon>
        <taxon>Pseudomonadati</taxon>
        <taxon>Planctomycetota</taxon>
        <taxon>Planctomycetia</taxon>
        <taxon>Pirellulales</taxon>
        <taxon>Pirellulaceae</taxon>
        <taxon>Aporhodopirellula</taxon>
    </lineage>
</organism>
<keyword evidence="1" id="KW-0472">Membrane</keyword>
<feature type="transmembrane region" description="Helical" evidence="1">
    <location>
        <begin position="132"/>
        <end position="155"/>
    </location>
</feature>
<comment type="caution">
    <text evidence="2">The sequence shown here is derived from an EMBL/GenBank/DDBJ whole genome shotgun (WGS) entry which is preliminary data.</text>
</comment>
<feature type="transmembrane region" description="Helical" evidence="1">
    <location>
        <begin position="89"/>
        <end position="111"/>
    </location>
</feature>
<dbReference type="RefSeq" id="WP_250931114.1">
    <property type="nucleotide sequence ID" value="NZ_JAMQBK010000060.1"/>
</dbReference>